<accession>A0A3E0DLD3</accession>
<reference evidence="1 2" key="1">
    <citation type="submission" date="2018-08" db="EMBL/GenBank/DDBJ databases">
        <title>Genomic Encyclopedia of Archaeal and Bacterial Type Strains, Phase II (KMG-II): from individual species to whole genera.</title>
        <authorList>
            <person name="Goeker M."/>
        </authorList>
    </citation>
    <scope>NUCLEOTIDE SEQUENCE [LARGE SCALE GENOMIC DNA]</scope>
    <source>
        <strain evidence="1 2">DSM 15986</strain>
    </source>
</reference>
<dbReference type="OrthoDB" id="826837at2"/>
<dbReference type="RefSeq" id="WP_086543593.1">
    <property type="nucleotide sequence ID" value="NZ_MSSW01000080.1"/>
</dbReference>
<organism evidence="1 2">
    <name type="scientific">Algoriphagus antarcticus</name>
    <dbReference type="NCBI Taxonomy" id="238540"/>
    <lineage>
        <taxon>Bacteria</taxon>
        <taxon>Pseudomonadati</taxon>
        <taxon>Bacteroidota</taxon>
        <taxon>Cytophagia</taxon>
        <taxon>Cytophagales</taxon>
        <taxon>Cyclobacteriaceae</taxon>
        <taxon>Algoriphagus</taxon>
    </lineage>
</organism>
<dbReference type="Proteomes" id="UP000256405">
    <property type="component" value="Unassembled WGS sequence"/>
</dbReference>
<comment type="caution">
    <text evidence="1">The sequence shown here is derived from an EMBL/GenBank/DDBJ whole genome shotgun (WGS) entry which is preliminary data.</text>
</comment>
<protein>
    <submittedName>
        <fullName evidence="1">Uncharacterized protein</fullName>
    </submittedName>
</protein>
<dbReference type="AlphaFoldDB" id="A0A3E0DLD3"/>
<proteinExistence type="predicted"/>
<name>A0A3E0DLD3_9BACT</name>
<evidence type="ECO:0000313" key="2">
    <source>
        <dbReference type="Proteomes" id="UP000256405"/>
    </source>
</evidence>
<keyword evidence="2" id="KW-1185">Reference proteome</keyword>
<evidence type="ECO:0000313" key="1">
    <source>
        <dbReference type="EMBL" id="REG83597.1"/>
    </source>
</evidence>
<gene>
    <name evidence="1" type="ORF">C8N25_11799</name>
</gene>
<sequence length="259" mass="30123">MNKTLIILLFISFPLLVFGQDIESIFVQVMLSDEPPTKYGPQVFEIAFVSEGSKSLSADYYTNQYKKKKKVKLQEPIVIESQQLEKFNNWVSTKKSEFLLDELGVDISNLGLPNSSYKTTFKIEEEKIRIDSFNICKGWQNLRTFSTGGFSVKVQMMKDGDSSEILNFHSNDIGMFKLDLQSLLIIQPILQSKIPEEMGTDGLFDKESLIELLNYYYKTVECEGYYYDEFIEQNPERTKAENRIMVGWNFTEYMNQRNK</sequence>
<dbReference type="EMBL" id="QUNF01000017">
    <property type="protein sequence ID" value="REG83597.1"/>
    <property type="molecule type" value="Genomic_DNA"/>
</dbReference>